<keyword evidence="2" id="KW-0436">Ligase</keyword>
<accession>K1PFQ6</accession>
<reference evidence="2" key="1">
    <citation type="journal article" date="2012" name="Nature">
        <title>The oyster genome reveals stress adaptation and complexity of shell formation.</title>
        <authorList>
            <person name="Zhang G."/>
            <person name="Fang X."/>
            <person name="Guo X."/>
            <person name="Li L."/>
            <person name="Luo R."/>
            <person name="Xu F."/>
            <person name="Yang P."/>
            <person name="Zhang L."/>
            <person name="Wang X."/>
            <person name="Qi H."/>
            <person name="Xiong Z."/>
            <person name="Que H."/>
            <person name="Xie Y."/>
            <person name="Holland P.W."/>
            <person name="Paps J."/>
            <person name="Zhu Y."/>
            <person name="Wu F."/>
            <person name="Chen Y."/>
            <person name="Wang J."/>
            <person name="Peng C."/>
            <person name="Meng J."/>
            <person name="Yang L."/>
            <person name="Liu J."/>
            <person name="Wen B."/>
            <person name="Zhang N."/>
            <person name="Huang Z."/>
            <person name="Zhu Q."/>
            <person name="Feng Y."/>
            <person name="Mount A."/>
            <person name="Hedgecock D."/>
            <person name="Xu Z."/>
            <person name="Liu Y."/>
            <person name="Domazet-Loso T."/>
            <person name="Du Y."/>
            <person name="Sun X."/>
            <person name="Zhang S."/>
            <person name="Liu B."/>
            <person name="Cheng P."/>
            <person name="Jiang X."/>
            <person name="Li J."/>
            <person name="Fan D."/>
            <person name="Wang W."/>
            <person name="Fu W."/>
            <person name="Wang T."/>
            <person name="Wang B."/>
            <person name="Zhang J."/>
            <person name="Peng Z."/>
            <person name="Li Y."/>
            <person name="Li N."/>
            <person name="Wang J."/>
            <person name="Chen M."/>
            <person name="He Y."/>
            <person name="Tan F."/>
            <person name="Song X."/>
            <person name="Zheng Q."/>
            <person name="Huang R."/>
            <person name="Yang H."/>
            <person name="Du X."/>
            <person name="Chen L."/>
            <person name="Yang M."/>
            <person name="Gaffney P.M."/>
            <person name="Wang S."/>
            <person name="Luo L."/>
            <person name="She Z."/>
            <person name="Ming Y."/>
            <person name="Huang W."/>
            <person name="Zhang S."/>
            <person name="Huang B."/>
            <person name="Zhang Y."/>
            <person name="Qu T."/>
            <person name="Ni P."/>
            <person name="Miao G."/>
            <person name="Wang J."/>
            <person name="Wang Q."/>
            <person name="Steinberg C.E."/>
            <person name="Wang H."/>
            <person name="Li N."/>
            <person name="Qian L."/>
            <person name="Zhang G."/>
            <person name="Li Y."/>
            <person name="Yang H."/>
            <person name="Liu X."/>
            <person name="Wang J."/>
            <person name="Yin Y."/>
            <person name="Wang J."/>
        </authorList>
    </citation>
    <scope>NUCLEOTIDE SEQUENCE [LARGE SCALE GENOMIC DNA]</scope>
    <source>
        <strain evidence="2">05x7-T-G4-1.051#20</strain>
    </source>
</reference>
<dbReference type="InterPro" id="IPR007639">
    <property type="entry name" value="Gln-tRNA-synth_Ib_RNA-bd_N"/>
</dbReference>
<keyword evidence="2" id="KW-0030">Aminoacyl-tRNA synthetase</keyword>
<organism evidence="2">
    <name type="scientific">Magallana gigas</name>
    <name type="common">Pacific oyster</name>
    <name type="synonym">Crassostrea gigas</name>
    <dbReference type="NCBI Taxonomy" id="29159"/>
    <lineage>
        <taxon>Eukaryota</taxon>
        <taxon>Metazoa</taxon>
        <taxon>Spiralia</taxon>
        <taxon>Lophotrochozoa</taxon>
        <taxon>Mollusca</taxon>
        <taxon>Bivalvia</taxon>
        <taxon>Autobranchia</taxon>
        <taxon>Pteriomorphia</taxon>
        <taxon>Ostreida</taxon>
        <taxon>Ostreoidea</taxon>
        <taxon>Ostreidae</taxon>
        <taxon>Magallana</taxon>
    </lineage>
</organism>
<gene>
    <name evidence="2" type="ORF">CGI_10000369</name>
</gene>
<dbReference type="HOGENOM" id="CLU_2560492_0_0_1"/>
<dbReference type="GO" id="GO:0005737">
    <property type="term" value="C:cytoplasm"/>
    <property type="evidence" value="ECO:0007669"/>
    <property type="project" value="InterPro"/>
</dbReference>
<evidence type="ECO:0000259" key="1">
    <source>
        <dbReference type="Pfam" id="PF04558"/>
    </source>
</evidence>
<feature type="domain" description="Glutaminyl-tRNA synthetase class Ib non-specific RNA-binding" evidence="1">
    <location>
        <begin position="14"/>
        <end position="79"/>
    </location>
</feature>
<protein>
    <submittedName>
        <fullName evidence="2">Glutaminyl-tRNA synthetase</fullName>
    </submittedName>
</protein>
<dbReference type="Gene3D" id="1.10.10.2420">
    <property type="match status" value="1"/>
</dbReference>
<dbReference type="Pfam" id="PF04558">
    <property type="entry name" value="tRNA_synt_1c_R1"/>
    <property type="match status" value="1"/>
</dbReference>
<name>K1PFQ6_MAGGI</name>
<dbReference type="GO" id="GO:0004812">
    <property type="term" value="F:aminoacyl-tRNA ligase activity"/>
    <property type="evidence" value="ECO:0007669"/>
    <property type="project" value="UniProtKB-KW"/>
</dbReference>
<dbReference type="EMBL" id="JH822331">
    <property type="protein sequence ID" value="EKC17674.1"/>
    <property type="molecule type" value="Genomic_DNA"/>
</dbReference>
<dbReference type="GO" id="GO:0006418">
    <property type="term" value="P:tRNA aminoacylation for protein translation"/>
    <property type="evidence" value="ECO:0007669"/>
    <property type="project" value="InterPro"/>
</dbReference>
<dbReference type="AlphaFoldDB" id="K1PFQ6"/>
<dbReference type="InParanoid" id="K1PFQ6"/>
<evidence type="ECO:0000313" key="2">
    <source>
        <dbReference type="EMBL" id="EKC17674.1"/>
    </source>
</evidence>
<sequence>MGDGKKASYMGRSTSALDYLLHHPLPPVDRAKFERESGVGVVITPDQIEAAVEEVIGKYKKELQEKRYKFNMGTLMGKVIFP</sequence>
<dbReference type="GO" id="GO:0005524">
    <property type="term" value="F:ATP binding"/>
    <property type="evidence" value="ECO:0007669"/>
    <property type="project" value="InterPro"/>
</dbReference>
<dbReference type="InterPro" id="IPR042559">
    <property type="entry name" value="Gln-tRNA-synth_Ib_RNA-bd_N_2"/>
</dbReference>
<proteinExistence type="predicted"/>